<sequence>LRLEYTGYDCFQQIRALMRRLGIPYEVREELPER</sequence>
<protein>
    <submittedName>
        <fullName evidence="1">Uncharacterized protein</fullName>
    </submittedName>
</protein>
<organism evidence="1">
    <name type="scientific">gut metagenome</name>
    <dbReference type="NCBI Taxonomy" id="749906"/>
    <lineage>
        <taxon>unclassified sequences</taxon>
        <taxon>metagenomes</taxon>
        <taxon>organismal metagenomes</taxon>
    </lineage>
</organism>
<reference evidence="1" key="1">
    <citation type="journal article" date="2012" name="PLoS ONE">
        <title>Gene sets for utilization of primary and secondary nutrition supplies in the distal gut of endangered iberian lynx.</title>
        <authorList>
            <person name="Alcaide M."/>
            <person name="Messina E."/>
            <person name="Richter M."/>
            <person name="Bargiela R."/>
            <person name="Peplies J."/>
            <person name="Huws S.A."/>
            <person name="Newbold C.J."/>
            <person name="Golyshin P.N."/>
            <person name="Simon M.A."/>
            <person name="Lopez G."/>
            <person name="Yakimov M.M."/>
            <person name="Ferrer M."/>
        </authorList>
    </citation>
    <scope>NUCLEOTIDE SEQUENCE</scope>
</reference>
<feature type="non-terminal residue" evidence="1">
    <location>
        <position position="1"/>
    </location>
</feature>
<name>J9FP77_9ZZZZ</name>
<comment type="caution">
    <text evidence="1">The sequence shown here is derived from an EMBL/GenBank/DDBJ whole genome shotgun (WGS) entry which is preliminary data.</text>
</comment>
<dbReference type="EMBL" id="AMCI01008212">
    <property type="protein sequence ID" value="EJW91392.1"/>
    <property type="molecule type" value="Genomic_DNA"/>
</dbReference>
<dbReference type="AlphaFoldDB" id="J9FP77"/>
<evidence type="ECO:0000313" key="1">
    <source>
        <dbReference type="EMBL" id="EJW91392.1"/>
    </source>
</evidence>
<gene>
    <name evidence="1" type="ORF">EVA_20500</name>
</gene>
<accession>J9FP77</accession>
<proteinExistence type="predicted"/>